<reference evidence="8" key="1">
    <citation type="submission" date="2022-12" db="EMBL/GenBank/DDBJ databases">
        <title>Chromosome-level genome assembly of the bean flower thrips Megalurothrips usitatus.</title>
        <authorList>
            <person name="Ma L."/>
            <person name="Liu Q."/>
            <person name="Li H."/>
            <person name="Cai W."/>
        </authorList>
    </citation>
    <scope>NUCLEOTIDE SEQUENCE</scope>
    <source>
        <strain evidence="8">Cailab_2022a</strain>
    </source>
</reference>
<dbReference type="PANTHER" id="PTHR21654">
    <property type="entry name" value="FI21293P1"/>
    <property type="match status" value="1"/>
</dbReference>
<dbReference type="Gene3D" id="1.10.10.60">
    <property type="entry name" value="Homeodomain-like"/>
    <property type="match status" value="2"/>
</dbReference>
<organism evidence="8 9">
    <name type="scientific">Megalurothrips usitatus</name>
    <name type="common">bean blossom thrips</name>
    <dbReference type="NCBI Taxonomy" id="439358"/>
    <lineage>
        <taxon>Eukaryota</taxon>
        <taxon>Metazoa</taxon>
        <taxon>Ecdysozoa</taxon>
        <taxon>Arthropoda</taxon>
        <taxon>Hexapoda</taxon>
        <taxon>Insecta</taxon>
        <taxon>Pterygota</taxon>
        <taxon>Neoptera</taxon>
        <taxon>Paraneoptera</taxon>
        <taxon>Thysanoptera</taxon>
        <taxon>Terebrantia</taxon>
        <taxon>Thripoidea</taxon>
        <taxon>Thripidae</taxon>
        <taxon>Megalurothrips</taxon>
    </lineage>
</organism>
<dbReference type="Pfam" id="PF13837">
    <property type="entry name" value="Myb_DNA-bind_4"/>
    <property type="match status" value="3"/>
</dbReference>
<feature type="region of interest" description="Disordered" evidence="6">
    <location>
        <begin position="567"/>
        <end position="600"/>
    </location>
</feature>
<dbReference type="EMBL" id="JAPTSV010000014">
    <property type="protein sequence ID" value="KAJ1520371.1"/>
    <property type="molecule type" value="Genomic_DNA"/>
</dbReference>
<evidence type="ECO:0000313" key="9">
    <source>
        <dbReference type="Proteomes" id="UP001075354"/>
    </source>
</evidence>
<comment type="caution">
    <text evidence="8">The sequence shown here is derived from an EMBL/GenBank/DDBJ whole genome shotgun (WGS) entry which is preliminary data.</text>
</comment>
<evidence type="ECO:0000256" key="4">
    <source>
        <dbReference type="ARBA" id="ARBA00023163"/>
    </source>
</evidence>
<evidence type="ECO:0000313" key="8">
    <source>
        <dbReference type="EMBL" id="KAJ1520371.1"/>
    </source>
</evidence>
<comment type="subcellular location">
    <subcellularLocation>
        <location evidence="1">Nucleus</location>
    </subcellularLocation>
</comment>
<keyword evidence="2" id="KW-0805">Transcription regulation</keyword>
<evidence type="ECO:0000256" key="3">
    <source>
        <dbReference type="ARBA" id="ARBA00023125"/>
    </source>
</evidence>
<protein>
    <recommendedName>
        <fullName evidence="7">Myb/SANT-like DNA-binding domain-containing protein</fullName>
    </recommendedName>
</protein>
<name>A0AAV7X9Q3_9NEOP</name>
<evidence type="ECO:0000259" key="7">
    <source>
        <dbReference type="Pfam" id="PF13837"/>
    </source>
</evidence>
<dbReference type="Proteomes" id="UP001075354">
    <property type="component" value="Chromosome 14"/>
</dbReference>
<dbReference type="GO" id="GO:0003677">
    <property type="term" value="F:DNA binding"/>
    <property type="evidence" value="ECO:0007669"/>
    <property type="project" value="UniProtKB-KW"/>
</dbReference>
<feature type="domain" description="Myb/SANT-like DNA-binding" evidence="7">
    <location>
        <begin position="323"/>
        <end position="406"/>
    </location>
</feature>
<dbReference type="InterPro" id="IPR044822">
    <property type="entry name" value="Myb_DNA-bind_4"/>
</dbReference>
<evidence type="ECO:0000256" key="5">
    <source>
        <dbReference type="ARBA" id="ARBA00023242"/>
    </source>
</evidence>
<sequence>MAEGVNRPTDNDDYDNFSTVIRVTLQEGVNFYSTTTDIFTYSNLSEDETQRVAFLNILKAGGAEPELRPGEPIVDAVTITPSKALPLRKKSCQQSSSTSARGLFFVDHCNNNATAQKSSTQIANNIRSDESCRAQGKKGAAWQLEETDVFLRVCLSHAADLRRKTPLESTWKAIYDSLYHDFKIDKSWEQCREKMRNIKTPWNKNKSGRYAVQLNKIYCLPLKTAKLDDIGKQTEDNYVMQPILHDEANVNASENDEDLHDFNMSFHALEVDGETTETIIGTETTSVSDNDNADKCEDFGNATNFEDTGKEPERQSVTIIKCNQWPEKAVRLFVKECVNRKGYVQVSNVPNKVWKEMQVCLLAEGFSLKWEQCREKFFNMNKLFEGRLLQCNGVMSGVVWPYYEDFLNIHDVPEDFSYQVLHVQNDDIEEDSLDLLFSEDGARKKETTASTKIWPEGGQKVNDLVNEYAKRKQLFESTKSPIRHNTLWRDIAAEMIKMNYQVTLPQCKRKMNDLLMEFKRYYDASKRTGAGACTWSLYGKFLQMYKGNPVLKPPYSAAAGSSFRYSSAKSVKKQSVLVSAEESSPDSPEKKPKQKKAPIY</sequence>
<feature type="domain" description="Myb/SANT-like DNA-binding" evidence="7">
    <location>
        <begin position="141"/>
        <end position="208"/>
    </location>
</feature>
<keyword evidence="4" id="KW-0804">Transcription</keyword>
<feature type="domain" description="Myb/SANT-like DNA-binding" evidence="7">
    <location>
        <begin position="471"/>
        <end position="540"/>
    </location>
</feature>
<keyword evidence="9" id="KW-1185">Reference proteome</keyword>
<dbReference type="AlphaFoldDB" id="A0AAV7X9Q3"/>
<keyword evidence="3" id="KW-0238">DNA-binding</keyword>
<evidence type="ECO:0000256" key="1">
    <source>
        <dbReference type="ARBA" id="ARBA00004123"/>
    </source>
</evidence>
<dbReference type="GO" id="GO:0005634">
    <property type="term" value="C:nucleus"/>
    <property type="evidence" value="ECO:0007669"/>
    <property type="project" value="UniProtKB-SubCell"/>
</dbReference>
<evidence type="ECO:0000256" key="2">
    <source>
        <dbReference type="ARBA" id="ARBA00023015"/>
    </source>
</evidence>
<proteinExistence type="predicted"/>
<gene>
    <name evidence="8" type="ORF">ONE63_003506</name>
</gene>
<keyword evidence="5" id="KW-0539">Nucleus</keyword>
<dbReference type="PANTHER" id="PTHR21654:SF7">
    <property type="entry name" value="HOMEODOMAIN-LIKE SUPERFAMILY PROTEIN"/>
    <property type="match status" value="1"/>
</dbReference>
<evidence type="ECO:0000256" key="6">
    <source>
        <dbReference type="SAM" id="MobiDB-lite"/>
    </source>
</evidence>
<dbReference type="GO" id="GO:0010468">
    <property type="term" value="P:regulation of gene expression"/>
    <property type="evidence" value="ECO:0007669"/>
    <property type="project" value="UniProtKB-ARBA"/>
</dbReference>
<accession>A0AAV7X9Q3</accession>